<dbReference type="InterPro" id="IPR029052">
    <property type="entry name" value="Metallo-depent_PP-like"/>
</dbReference>
<dbReference type="InParanoid" id="C4QY53"/>
<dbReference type="OMA" id="MARHIEY"/>
<evidence type="ECO:0000256" key="2">
    <source>
        <dbReference type="ARBA" id="ARBA00022692"/>
    </source>
</evidence>
<dbReference type="OrthoDB" id="5977743at2759"/>
<name>C4QY53_KOMPG</name>
<evidence type="ECO:0000256" key="1">
    <source>
        <dbReference type="ARBA" id="ARBA00004141"/>
    </source>
</evidence>
<feature type="domain" description="Calcineurin-like phosphoesterase" evidence="6">
    <location>
        <begin position="86"/>
        <end position="284"/>
    </location>
</feature>
<dbReference type="HOGENOM" id="CLU_011607_0_1_1"/>
<dbReference type="Pfam" id="PF00149">
    <property type="entry name" value="Metallophos"/>
    <property type="match status" value="1"/>
</dbReference>
<dbReference type="KEGG" id="ppa:PAS_chr1-4_0333"/>
<dbReference type="GO" id="GO:0016787">
    <property type="term" value="F:hydrolase activity"/>
    <property type="evidence" value="ECO:0007669"/>
    <property type="project" value="InterPro"/>
</dbReference>
<accession>C4QY53</accession>
<feature type="transmembrane region" description="Helical" evidence="5">
    <location>
        <begin position="355"/>
        <end position="374"/>
    </location>
</feature>
<dbReference type="eggNOG" id="KOG3662">
    <property type="taxonomic scope" value="Eukaryota"/>
</dbReference>
<comment type="subcellular location">
    <subcellularLocation>
        <location evidence="1">Membrane</location>
        <topology evidence="1">Multi-pass membrane protein</topology>
    </subcellularLocation>
</comment>
<protein>
    <recommendedName>
        <fullName evidence="6">Calcineurin-like phosphoesterase domain-containing protein</fullName>
    </recommendedName>
</protein>
<dbReference type="Gene3D" id="3.60.21.10">
    <property type="match status" value="1"/>
</dbReference>
<evidence type="ECO:0000313" key="8">
    <source>
        <dbReference type="Proteomes" id="UP000000314"/>
    </source>
</evidence>
<dbReference type="GO" id="GO:0006506">
    <property type="term" value="P:GPI anchor biosynthetic process"/>
    <property type="evidence" value="ECO:0007669"/>
    <property type="project" value="EnsemblFungi"/>
</dbReference>
<dbReference type="GeneID" id="8197783"/>
<dbReference type="Proteomes" id="UP000000314">
    <property type="component" value="Chromosome 1"/>
</dbReference>
<evidence type="ECO:0000259" key="6">
    <source>
        <dbReference type="Pfam" id="PF00149"/>
    </source>
</evidence>
<sequence length="399" mass="46085">MTTAPVLKFYLGLVTIWWFLIYAGDTWSAYRTIKKCSWKNWEKWPAHSTPHHSLVYADPQLVDDYSYPERLQLINYFTKKLSDHYLHRNYMMVNELLRPDSIFFLGDLFDGGREHDGDDVWFKEYKRFNRIFPKFPNVRINMALPGNHDIGFGNEVHLDKLMRFRTFFGDVNTFDLLGNHSFILIDSISLSSQSQPVVTNDPRWFLDNLTDSLAMQYPRILFTHVPLFRDPAEQTCGPLREHNKQLFPIQKGYQYQTVIDPELSNFILAKSKPSLVLSGDDHDYCHIQHELTDLGTKGTVGEDYCDEITVKACSMTGGISKPAIQLLSLYNNLDNNHKQSSNTIQQQICFLPSPFGAVKLLGFAYVATLLLALRKFKTEKIHLHAIAISTIIIILIFNH</sequence>
<proteinExistence type="predicted"/>
<dbReference type="GO" id="GO:0016020">
    <property type="term" value="C:membrane"/>
    <property type="evidence" value="ECO:0007669"/>
    <property type="project" value="UniProtKB-SubCell"/>
</dbReference>
<feature type="transmembrane region" description="Helical" evidence="5">
    <location>
        <begin position="381"/>
        <end position="398"/>
    </location>
</feature>
<keyword evidence="3 5" id="KW-1133">Transmembrane helix</keyword>
<dbReference type="EMBL" id="FN392319">
    <property type="protein sequence ID" value="CAY68176.1"/>
    <property type="molecule type" value="Genomic_DNA"/>
</dbReference>
<organism evidence="7 8">
    <name type="scientific">Komagataella phaffii (strain GS115 / ATCC 20864)</name>
    <name type="common">Yeast</name>
    <name type="synonym">Pichia pastoris</name>
    <dbReference type="NCBI Taxonomy" id="644223"/>
    <lineage>
        <taxon>Eukaryota</taxon>
        <taxon>Fungi</taxon>
        <taxon>Dikarya</taxon>
        <taxon>Ascomycota</taxon>
        <taxon>Saccharomycotina</taxon>
        <taxon>Pichiomycetes</taxon>
        <taxon>Pichiales</taxon>
        <taxon>Pichiaceae</taxon>
        <taxon>Komagataella</taxon>
    </lineage>
</organism>
<keyword evidence="8" id="KW-1185">Reference proteome</keyword>
<evidence type="ECO:0000256" key="3">
    <source>
        <dbReference type="ARBA" id="ARBA00022989"/>
    </source>
</evidence>
<dbReference type="AlphaFoldDB" id="C4QY53"/>
<reference evidence="7 8" key="1">
    <citation type="journal article" date="2009" name="Nat. Biotechnol.">
        <title>Genome sequence of the recombinant protein production host Pichia pastoris.</title>
        <authorList>
            <person name="De Schutter K."/>
            <person name="Lin Y.C."/>
            <person name="Tiels P."/>
            <person name="Van Hecke A."/>
            <person name="Glinka S."/>
            <person name="Weber-Lehmann J."/>
            <person name="Rouze P."/>
            <person name="Van de Peer Y."/>
            <person name="Callewaert N."/>
        </authorList>
    </citation>
    <scope>NUCLEOTIDE SEQUENCE [LARGE SCALE GENOMIC DNA]</scope>
    <source>
        <strain evidence="8">GS115 / ATCC 20864</strain>
    </source>
</reference>
<keyword evidence="4 5" id="KW-0472">Membrane</keyword>
<gene>
    <name evidence="7" type="ordered locus">PAS_chr1-4_0333</name>
</gene>
<dbReference type="InterPro" id="IPR033308">
    <property type="entry name" value="PGAP5/Cdc1/Ted1"/>
</dbReference>
<keyword evidence="2 5" id="KW-0812">Transmembrane</keyword>
<dbReference type="FunCoup" id="C4QY53">
    <property type="interactions" value="542"/>
</dbReference>
<dbReference type="PANTHER" id="PTHR13315">
    <property type="entry name" value="METALLO PHOSPHOESTERASE RELATED"/>
    <property type="match status" value="1"/>
</dbReference>
<evidence type="ECO:0000313" key="7">
    <source>
        <dbReference type="EMBL" id="CAY68176.1"/>
    </source>
</evidence>
<dbReference type="GO" id="GO:0006281">
    <property type="term" value="P:DNA repair"/>
    <property type="evidence" value="ECO:0007669"/>
    <property type="project" value="EnsemblFungi"/>
</dbReference>
<dbReference type="InterPro" id="IPR004843">
    <property type="entry name" value="Calcineurin-like_PHP"/>
</dbReference>
<dbReference type="PANTHER" id="PTHR13315:SF4">
    <property type="entry name" value="METALLOPHOSPHOESTERASE, ISOFORM E"/>
    <property type="match status" value="1"/>
</dbReference>
<dbReference type="GO" id="GO:0005783">
    <property type="term" value="C:endoplasmic reticulum"/>
    <property type="evidence" value="ECO:0007669"/>
    <property type="project" value="EnsemblFungi"/>
</dbReference>
<dbReference type="RefSeq" id="XP_002490457.1">
    <property type="nucleotide sequence ID" value="XM_002490412.1"/>
</dbReference>
<dbReference type="SUPFAM" id="SSF56300">
    <property type="entry name" value="Metallo-dependent phosphatases"/>
    <property type="match status" value="1"/>
</dbReference>
<evidence type="ECO:0000256" key="4">
    <source>
        <dbReference type="ARBA" id="ARBA00023136"/>
    </source>
</evidence>
<evidence type="ECO:0000256" key="5">
    <source>
        <dbReference type="SAM" id="Phobius"/>
    </source>
</evidence>